<dbReference type="SMART" id="SM00642">
    <property type="entry name" value="Aamy"/>
    <property type="match status" value="1"/>
</dbReference>
<dbReference type="Pfam" id="PF00128">
    <property type="entry name" value="Alpha-amylase"/>
    <property type="match status" value="1"/>
</dbReference>
<dbReference type="Proteomes" id="UP000540787">
    <property type="component" value="Unassembled WGS sequence"/>
</dbReference>
<dbReference type="InterPro" id="IPR006047">
    <property type="entry name" value="GH13_cat_dom"/>
</dbReference>
<dbReference type="GO" id="GO:0043169">
    <property type="term" value="F:cation binding"/>
    <property type="evidence" value="ECO:0007669"/>
    <property type="project" value="InterPro"/>
</dbReference>
<dbReference type="EC" id="3.2.1.1" evidence="3"/>
<dbReference type="PRINTS" id="PR00110">
    <property type="entry name" value="ALPHAAMYLASE"/>
</dbReference>
<comment type="similarity">
    <text evidence="1 2">Belongs to the glycosyl hydrolase 13 family.</text>
</comment>
<feature type="signal peptide" evidence="4">
    <location>
        <begin position="1"/>
        <end position="22"/>
    </location>
</feature>
<name>A0A7W9X2J8_9BURK</name>
<evidence type="ECO:0000259" key="5">
    <source>
        <dbReference type="SMART" id="SM00642"/>
    </source>
</evidence>
<proteinExistence type="inferred from homology"/>
<dbReference type="GO" id="GO:0005975">
    <property type="term" value="P:carbohydrate metabolic process"/>
    <property type="evidence" value="ECO:0007669"/>
    <property type="project" value="InterPro"/>
</dbReference>
<evidence type="ECO:0000313" key="7">
    <source>
        <dbReference type="Proteomes" id="UP000540787"/>
    </source>
</evidence>
<gene>
    <name evidence="6" type="ORF">HD842_003418</name>
</gene>
<accession>A0A7W9X2J8</accession>
<protein>
    <recommendedName>
        <fullName evidence="3">Alpha-amylase</fullName>
        <ecNumber evidence="3">3.2.1.1</ecNumber>
    </recommendedName>
</protein>
<evidence type="ECO:0000256" key="4">
    <source>
        <dbReference type="SAM" id="SignalP"/>
    </source>
</evidence>
<dbReference type="InterPro" id="IPR017853">
    <property type="entry name" value="GH"/>
</dbReference>
<evidence type="ECO:0000256" key="1">
    <source>
        <dbReference type="ARBA" id="ARBA00008061"/>
    </source>
</evidence>
<keyword evidence="7" id="KW-1185">Reference proteome</keyword>
<evidence type="ECO:0000313" key="6">
    <source>
        <dbReference type="EMBL" id="MBB6135260.1"/>
    </source>
</evidence>
<dbReference type="RefSeq" id="WP_183555896.1">
    <property type="nucleotide sequence ID" value="NZ_JACHBX010000003.1"/>
</dbReference>
<dbReference type="EMBL" id="JACHBX010000003">
    <property type="protein sequence ID" value="MBB6135260.1"/>
    <property type="molecule type" value="Genomic_DNA"/>
</dbReference>
<evidence type="ECO:0000256" key="2">
    <source>
        <dbReference type="RuleBase" id="RU003615"/>
    </source>
</evidence>
<keyword evidence="3" id="KW-0119">Carbohydrate metabolism</keyword>
<reference evidence="6 7" key="1">
    <citation type="submission" date="2020-08" db="EMBL/GenBank/DDBJ databases">
        <title>The Agave Microbiome: Exploring the role of microbial communities in plant adaptations to desert environments.</title>
        <authorList>
            <person name="Partida-Martinez L.P."/>
        </authorList>
    </citation>
    <scope>NUCLEOTIDE SEQUENCE [LARGE SCALE GENOMIC DNA]</scope>
    <source>
        <strain evidence="6 7">AT3.2</strain>
    </source>
</reference>
<dbReference type="AlphaFoldDB" id="A0A7W9X2J8"/>
<feature type="domain" description="Glycosyl hydrolase family 13 catalytic" evidence="5">
    <location>
        <begin position="43"/>
        <end position="469"/>
    </location>
</feature>
<dbReference type="Gene3D" id="3.20.20.80">
    <property type="entry name" value="Glycosidases"/>
    <property type="match status" value="1"/>
</dbReference>
<keyword evidence="4" id="KW-0732">Signal</keyword>
<comment type="caution">
    <text evidence="6">The sequence shown here is derived from an EMBL/GenBank/DDBJ whole genome shotgun (WGS) entry which is preliminary data.</text>
</comment>
<feature type="chain" id="PRO_5030981242" description="Alpha-amylase" evidence="4">
    <location>
        <begin position="23"/>
        <end position="559"/>
    </location>
</feature>
<dbReference type="PANTHER" id="PTHR10357:SF209">
    <property type="entry name" value="PERIPLASMIC ALPHA-AMYLASE"/>
    <property type="match status" value="1"/>
</dbReference>
<keyword evidence="3 6" id="KW-0326">Glycosidase</keyword>
<dbReference type="SUPFAM" id="SSF51445">
    <property type="entry name" value="(Trans)glycosidases"/>
    <property type="match status" value="1"/>
</dbReference>
<comment type="catalytic activity">
    <reaction evidence="3">
        <text>Endohydrolysis of (1-&gt;4)-alpha-D-glucosidic linkages in polysaccharides containing three or more (1-&gt;4)-alpha-linked D-glucose units.</text>
        <dbReference type="EC" id="3.2.1.1"/>
    </reaction>
</comment>
<organism evidence="6 7">
    <name type="scientific">Massilia aurea</name>
    <dbReference type="NCBI Taxonomy" id="373040"/>
    <lineage>
        <taxon>Bacteria</taxon>
        <taxon>Pseudomonadati</taxon>
        <taxon>Pseudomonadota</taxon>
        <taxon>Betaproteobacteria</taxon>
        <taxon>Burkholderiales</taxon>
        <taxon>Oxalobacteraceae</taxon>
        <taxon>Telluria group</taxon>
        <taxon>Massilia</taxon>
    </lineage>
</organism>
<dbReference type="GO" id="GO:0004556">
    <property type="term" value="F:alpha-amylase activity"/>
    <property type="evidence" value="ECO:0007669"/>
    <property type="project" value="UniProtKB-UniRule"/>
</dbReference>
<dbReference type="PANTHER" id="PTHR10357">
    <property type="entry name" value="ALPHA-AMYLASE FAMILY MEMBER"/>
    <property type="match status" value="1"/>
</dbReference>
<evidence type="ECO:0000256" key="3">
    <source>
        <dbReference type="RuleBase" id="RU361134"/>
    </source>
</evidence>
<keyword evidence="3 6" id="KW-0378">Hydrolase</keyword>
<dbReference type="InterPro" id="IPR006046">
    <property type="entry name" value="Alpha_amylase"/>
</dbReference>
<sequence>MKLPVLASAMLLAFGAMASASAQLPGPAPAAKPFVWENATVYFLLTDRFNNGNPANDKAYGRKDDAAPLRGFMGGDIAGITAKIKEGYFTDLGVNAIWLTPVIEQIHGATDEGTGKSYAFHGYWAKDFTALDAAFGTEDELRTLVDTAHANGIRIVFDVVMNHTGPVTPQDKVWPASWVRTGPTCTYKDARTTVDCTLVANLPDFLTGSDKPVGLPPHLVVKWKKEGRYEREVKELDAFFKRTGYPRAPRYYLMKWHADWVRKFGIDGFRADTVKHTEPGLWKELKKEASLALADWKRANPAKSIDQKPFWMVSEVYNYEIKHARKFDLGGGEFVDYLDQGFDSMISFSLRSDAKRPYEQVFSEYSTILHGDMKGFSVLNYISSHDDSSPFDPLRQKPFESANKLLLAPGAAQIYYGDETARVLKFDGAEGDANLRTFMNWDELASNAERGLHRVADIRAHWARLGRFRAAHPAVGAGKHQMIGSSPYTFKRTWEQNGVSDRVVVALGLSTQQPVAISVGGVFNDGATVRDWYTGNTAVVKDGKVRFATAAQVALIAQD</sequence>